<reference evidence="1" key="1">
    <citation type="submission" date="2023-07" db="EMBL/GenBank/DDBJ databases">
        <title>Sequencing the genomes of 1000 actinobacteria strains.</title>
        <authorList>
            <person name="Klenk H.-P."/>
        </authorList>
    </citation>
    <scope>NUCLEOTIDE SEQUENCE</scope>
    <source>
        <strain evidence="1">DSM 45977</strain>
    </source>
</reference>
<name>A0AAE3ZIS9_9ACTN</name>
<gene>
    <name evidence="1" type="ORF">JOF55_004554</name>
</gene>
<keyword evidence="2" id="KW-1185">Reference proteome</keyword>
<accession>A0AAE3ZIS9</accession>
<comment type="caution">
    <text evidence="1">The sequence shown here is derived from an EMBL/GenBank/DDBJ whole genome shotgun (WGS) entry which is preliminary data.</text>
</comment>
<dbReference type="EMBL" id="JAVDXW010000001">
    <property type="protein sequence ID" value="MDR7304373.1"/>
    <property type="molecule type" value="Genomic_DNA"/>
</dbReference>
<dbReference type="AlphaFoldDB" id="A0AAE3ZIS9"/>
<dbReference type="RefSeq" id="WP_310278041.1">
    <property type="nucleotide sequence ID" value="NZ_JAVDXW010000001.1"/>
</dbReference>
<evidence type="ECO:0000313" key="2">
    <source>
        <dbReference type="Proteomes" id="UP001180845"/>
    </source>
</evidence>
<organism evidence="1 2">
    <name type="scientific">Haloactinomyces albus</name>
    <dbReference type="NCBI Taxonomy" id="1352928"/>
    <lineage>
        <taxon>Bacteria</taxon>
        <taxon>Bacillati</taxon>
        <taxon>Actinomycetota</taxon>
        <taxon>Actinomycetes</taxon>
        <taxon>Actinopolysporales</taxon>
        <taxon>Actinopolysporaceae</taxon>
        <taxon>Haloactinomyces</taxon>
    </lineage>
</organism>
<dbReference type="Proteomes" id="UP001180845">
    <property type="component" value="Unassembled WGS sequence"/>
</dbReference>
<proteinExistence type="predicted"/>
<sequence>MSYTNISQAISFDVGAQRQPKPETAEHIWTSPRKIGYTYTAW</sequence>
<protein>
    <submittedName>
        <fullName evidence="1">Uncharacterized protein</fullName>
    </submittedName>
</protein>
<evidence type="ECO:0000313" key="1">
    <source>
        <dbReference type="EMBL" id="MDR7304373.1"/>
    </source>
</evidence>